<dbReference type="InterPro" id="IPR050282">
    <property type="entry name" value="Cycloisomerase_2"/>
</dbReference>
<evidence type="ECO:0000313" key="4">
    <source>
        <dbReference type="Proteomes" id="UP001304300"/>
    </source>
</evidence>
<evidence type="ECO:0000313" key="3">
    <source>
        <dbReference type="EMBL" id="WOO42423.1"/>
    </source>
</evidence>
<gene>
    <name evidence="3" type="ORF">RZN69_04925</name>
</gene>
<dbReference type="Pfam" id="PF10282">
    <property type="entry name" value="Lactonase"/>
    <property type="match status" value="1"/>
</dbReference>
<dbReference type="InterPro" id="IPR011048">
    <property type="entry name" value="Haem_d1_sf"/>
</dbReference>
<dbReference type="GO" id="GO:0006006">
    <property type="term" value="P:glucose metabolic process"/>
    <property type="evidence" value="ECO:0007669"/>
    <property type="project" value="UniProtKB-KW"/>
</dbReference>
<dbReference type="Proteomes" id="UP001304300">
    <property type="component" value="Chromosome"/>
</dbReference>
<evidence type="ECO:0000256" key="1">
    <source>
        <dbReference type="ARBA" id="ARBA00005564"/>
    </source>
</evidence>
<name>A0AAQ3QW90_9BACT</name>
<dbReference type="InterPro" id="IPR019405">
    <property type="entry name" value="Lactonase_7-beta_prop"/>
</dbReference>
<dbReference type="Gene3D" id="2.130.10.10">
    <property type="entry name" value="YVTN repeat-like/Quinoprotein amine dehydrogenase"/>
    <property type="match status" value="1"/>
</dbReference>
<keyword evidence="3" id="KW-0378">Hydrolase</keyword>
<keyword evidence="2" id="KW-0119">Carbohydrate metabolism</keyword>
<dbReference type="RefSeq" id="WP_317834943.1">
    <property type="nucleotide sequence ID" value="NZ_CP136920.1"/>
</dbReference>
<dbReference type="InterPro" id="IPR015943">
    <property type="entry name" value="WD40/YVTN_repeat-like_dom_sf"/>
</dbReference>
<sequence>MNILSAEALPFYIGTYSTNSASDGIYLAYLETKSGEISKPLLVAEVDDPEYLALSPDGSMLYAATNGRDGGFVTAYRVEDDLSLKKLNRVSLDGNRSCHISLDGEGRHLFSASYGKGTASVIGIKEDGSVSEVLDLVQFEGSGPNERRQKQPHAHAIYASPQHRYVYVCDLGTDKVWSFALDAESGKLTALDPAAGEVPPGGGPRHLAFHPNGKFAYVNNEMGLGVTVFSMDHGSGQLSPVQTISTLAEGTGPEGLTTAAIRVHPNGKWLYVSSRGDDTVAAFEIADDGTLTAIGNVPAGVEQPREMQLDPTGQWVITAGQKDDQLAALRINSQTGELKSARPTQKVGSPVSIVFAK</sequence>
<comment type="similarity">
    <text evidence="1">Belongs to the cycloisomerase 2 family.</text>
</comment>
<dbReference type="SUPFAM" id="SSF51004">
    <property type="entry name" value="C-terminal (heme d1) domain of cytochrome cd1-nitrite reductase"/>
    <property type="match status" value="1"/>
</dbReference>
<dbReference type="PANTHER" id="PTHR30344:SF1">
    <property type="entry name" value="6-PHOSPHOGLUCONOLACTONASE"/>
    <property type="match status" value="1"/>
</dbReference>
<dbReference type="PANTHER" id="PTHR30344">
    <property type="entry name" value="6-PHOSPHOGLUCONOLACTONASE-RELATED"/>
    <property type="match status" value="1"/>
</dbReference>
<dbReference type="GO" id="GO:0017057">
    <property type="term" value="F:6-phosphogluconolactonase activity"/>
    <property type="evidence" value="ECO:0007669"/>
    <property type="project" value="TreeGrafter"/>
</dbReference>
<dbReference type="KEGG" id="puo:RZN69_04925"/>
<keyword evidence="4" id="KW-1185">Reference proteome</keyword>
<evidence type="ECO:0000256" key="2">
    <source>
        <dbReference type="ARBA" id="ARBA00022526"/>
    </source>
</evidence>
<dbReference type="AlphaFoldDB" id="A0AAQ3QW90"/>
<protein>
    <submittedName>
        <fullName evidence="3">Lactonase family protein</fullName>
        <ecNumber evidence="3">3.1.1.-</ecNumber>
    </submittedName>
</protein>
<proteinExistence type="inferred from homology"/>
<dbReference type="EC" id="3.1.1.-" evidence="3"/>
<reference evidence="3 4" key="1">
    <citation type="submission" date="2023-10" db="EMBL/GenBank/DDBJ databases">
        <title>Rubellicoccus peritrichatus gen. nov., sp. nov., isolated from an algae of coral reef tank.</title>
        <authorList>
            <person name="Luo J."/>
        </authorList>
    </citation>
    <scope>NUCLEOTIDE SEQUENCE [LARGE SCALE GENOMIC DNA]</scope>
    <source>
        <strain evidence="3 4">CR14</strain>
    </source>
</reference>
<dbReference type="EMBL" id="CP136920">
    <property type="protein sequence ID" value="WOO42423.1"/>
    <property type="molecule type" value="Genomic_DNA"/>
</dbReference>
<organism evidence="3 4">
    <name type="scientific">Rubellicoccus peritrichatus</name>
    <dbReference type="NCBI Taxonomy" id="3080537"/>
    <lineage>
        <taxon>Bacteria</taxon>
        <taxon>Pseudomonadati</taxon>
        <taxon>Verrucomicrobiota</taxon>
        <taxon>Opitutia</taxon>
        <taxon>Puniceicoccales</taxon>
        <taxon>Cerasicoccaceae</taxon>
        <taxon>Rubellicoccus</taxon>
    </lineage>
</organism>
<keyword evidence="2" id="KW-0313">Glucose metabolism</keyword>
<accession>A0AAQ3QW90</accession>
<dbReference type="GO" id="GO:0005829">
    <property type="term" value="C:cytosol"/>
    <property type="evidence" value="ECO:0007669"/>
    <property type="project" value="TreeGrafter"/>
</dbReference>